<keyword evidence="2" id="KW-0560">Oxidoreductase</keyword>
<reference evidence="3 4" key="1">
    <citation type="submission" date="2020-08" db="EMBL/GenBank/DDBJ databases">
        <authorList>
            <person name="Liu G."/>
            <person name="Sun C."/>
        </authorList>
    </citation>
    <scope>NUCLEOTIDE SEQUENCE [LARGE SCALE GENOMIC DNA]</scope>
    <source>
        <strain evidence="3 4">OT19</strain>
        <plasmid evidence="3 4">plas1</plasmid>
    </source>
</reference>
<gene>
    <name evidence="3" type="ORF">H4O24_17315</name>
</gene>
<dbReference type="InterPro" id="IPR002347">
    <property type="entry name" value="SDR_fam"/>
</dbReference>
<dbReference type="Pfam" id="PF13561">
    <property type="entry name" value="adh_short_C2"/>
    <property type="match status" value="1"/>
</dbReference>
<dbReference type="RefSeq" id="WP_185885771.1">
    <property type="nucleotide sequence ID" value="NZ_CP060053.1"/>
</dbReference>
<evidence type="ECO:0000256" key="2">
    <source>
        <dbReference type="ARBA" id="ARBA00023002"/>
    </source>
</evidence>
<dbReference type="InterPro" id="IPR036291">
    <property type="entry name" value="NAD(P)-bd_dom_sf"/>
</dbReference>
<dbReference type="GO" id="GO:0016491">
    <property type="term" value="F:oxidoreductase activity"/>
    <property type="evidence" value="ECO:0007669"/>
    <property type="project" value="UniProtKB-KW"/>
</dbReference>
<geneLocation type="plasmid" evidence="3 4">
    <name>plas1</name>
</geneLocation>
<dbReference type="EMBL" id="CP060053">
    <property type="protein sequence ID" value="QNE06838.1"/>
    <property type="molecule type" value="Genomic_DNA"/>
</dbReference>
<dbReference type="Proteomes" id="UP000515297">
    <property type="component" value="Plasmid plas1"/>
</dbReference>
<evidence type="ECO:0000256" key="1">
    <source>
        <dbReference type="ARBA" id="ARBA00006484"/>
    </source>
</evidence>
<evidence type="ECO:0000313" key="4">
    <source>
        <dbReference type="Proteomes" id="UP000515297"/>
    </source>
</evidence>
<dbReference type="PANTHER" id="PTHR24321:SF8">
    <property type="entry name" value="ESTRADIOL 17-BETA-DEHYDROGENASE 8-RELATED"/>
    <property type="match status" value="1"/>
</dbReference>
<keyword evidence="3" id="KW-0614">Plasmid</keyword>
<sequence>MLGYNVRVNSVHPGVVASPMMDGILASYSADSGQSVEDLKAGILQSCLIKRFATPEEVAAATVYLASDAAAYLNGAEQLVDGGYLTT</sequence>
<comment type="similarity">
    <text evidence="1">Belongs to the short-chain dehydrogenases/reductases (SDR) family.</text>
</comment>
<dbReference type="AlphaFoldDB" id="A0A7G6VYM3"/>
<name>A0A7G6VYM3_9SPHN</name>
<dbReference type="PRINTS" id="PR00081">
    <property type="entry name" value="GDHRDH"/>
</dbReference>
<dbReference type="PANTHER" id="PTHR24321">
    <property type="entry name" value="DEHYDROGENASES, SHORT CHAIN"/>
    <property type="match status" value="1"/>
</dbReference>
<accession>A0A7G6VYM3</accession>
<dbReference type="Gene3D" id="3.40.50.720">
    <property type="entry name" value="NAD(P)-binding Rossmann-like Domain"/>
    <property type="match status" value="1"/>
</dbReference>
<protein>
    <submittedName>
        <fullName evidence="3">SDR family oxidoreductase</fullName>
    </submittedName>
</protein>
<evidence type="ECO:0000313" key="3">
    <source>
        <dbReference type="EMBL" id="QNE06838.1"/>
    </source>
</evidence>
<proteinExistence type="inferred from homology"/>
<dbReference type="SUPFAM" id="SSF51735">
    <property type="entry name" value="NAD(P)-binding Rossmann-fold domains"/>
    <property type="match status" value="1"/>
</dbReference>
<organism evidence="3 4">
    <name type="scientific">Croceicoccus marinus</name>
    <dbReference type="NCBI Taxonomy" id="450378"/>
    <lineage>
        <taxon>Bacteria</taxon>
        <taxon>Pseudomonadati</taxon>
        <taxon>Pseudomonadota</taxon>
        <taxon>Alphaproteobacteria</taxon>
        <taxon>Sphingomonadales</taxon>
        <taxon>Erythrobacteraceae</taxon>
        <taxon>Croceicoccus</taxon>
    </lineage>
</organism>